<dbReference type="EMBL" id="JAXCLX010000001">
    <property type="protein sequence ID" value="MDY0871647.1"/>
    <property type="molecule type" value="Genomic_DNA"/>
</dbReference>
<sequence>MATVRILAGSIEALHSYWRSLAGGAVPQRSDVDPTAIKQLLPYLYIVKFETDPFRVRYMLVGTEADRWNDLSLTGRYLDEFLPVDRNSANHTLLACYQRAFETGAPVFGSYTWPTRAGYTLEVRFGMFPLRVGEKIEQCLAIEDYSGFPPDIADDGIPTQDPVKDAAAPKD</sequence>
<feature type="compositionally biased region" description="Basic and acidic residues" evidence="1">
    <location>
        <begin position="162"/>
        <end position="171"/>
    </location>
</feature>
<dbReference type="InterPro" id="IPR009922">
    <property type="entry name" value="DUF1457"/>
</dbReference>
<reference evidence="2 3" key="1">
    <citation type="journal article" date="2013" name="Antonie Van Leeuwenhoek">
        <title>Dongia rigui sp. nov., isolated from freshwater of a large wetland in Korea.</title>
        <authorList>
            <person name="Baik K.S."/>
            <person name="Hwang Y.M."/>
            <person name="Choi J.S."/>
            <person name="Kwon J."/>
            <person name="Seong C.N."/>
        </authorList>
    </citation>
    <scope>NUCLEOTIDE SEQUENCE [LARGE SCALE GENOMIC DNA]</scope>
    <source>
        <strain evidence="2 3">04SU4-P</strain>
    </source>
</reference>
<comment type="caution">
    <text evidence="2">The sequence shown here is derived from an EMBL/GenBank/DDBJ whole genome shotgun (WGS) entry which is preliminary data.</text>
</comment>
<dbReference type="Pfam" id="PF07310">
    <property type="entry name" value="PAS_5"/>
    <property type="match status" value="1"/>
</dbReference>
<accession>A0ABU5DWH0</accession>
<organism evidence="2 3">
    <name type="scientific">Dongia rigui</name>
    <dbReference type="NCBI Taxonomy" id="940149"/>
    <lineage>
        <taxon>Bacteria</taxon>
        <taxon>Pseudomonadati</taxon>
        <taxon>Pseudomonadota</taxon>
        <taxon>Alphaproteobacteria</taxon>
        <taxon>Rhodospirillales</taxon>
        <taxon>Dongiaceae</taxon>
        <taxon>Dongia</taxon>
    </lineage>
</organism>
<keyword evidence="3" id="KW-1185">Reference proteome</keyword>
<dbReference type="RefSeq" id="WP_320500077.1">
    <property type="nucleotide sequence ID" value="NZ_JAXCLX010000001.1"/>
</dbReference>
<dbReference type="Proteomes" id="UP001271769">
    <property type="component" value="Unassembled WGS sequence"/>
</dbReference>
<proteinExistence type="predicted"/>
<evidence type="ECO:0000313" key="3">
    <source>
        <dbReference type="Proteomes" id="UP001271769"/>
    </source>
</evidence>
<evidence type="ECO:0000256" key="1">
    <source>
        <dbReference type="SAM" id="MobiDB-lite"/>
    </source>
</evidence>
<protein>
    <submittedName>
        <fullName evidence="2">PAS domain-containing protein</fullName>
    </submittedName>
</protein>
<evidence type="ECO:0000313" key="2">
    <source>
        <dbReference type="EMBL" id="MDY0871647.1"/>
    </source>
</evidence>
<gene>
    <name evidence="2" type="ORF">SMD31_06925</name>
</gene>
<feature type="region of interest" description="Disordered" evidence="1">
    <location>
        <begin position="151"/>
        <end position="171"/>
    </location>
</feature>
<name>A0ABU5DWH0_9PROT</name>